<feature type="region of interest" description="Disordered" evidence="1">
    <location>
        <begin position="167"/>
        <end position="217"/>
    </location>
</feature>
<evidence type="ECO:0000256" key="1">
    <source>
        <dbReference type="SAM" id="MobiDB-lite"/>
    </source>
</evidence>
<feature type="compositionally biased region" description="Basic and acidic residues" evidence="1">
    <location>
        <begin position="247"/>
        <end position="261"/>
    </location>
</feature>
<dbReference type="GeneID" id="77730007"/>
<organism evidence="2 3">
    <name type="scientific">Dioszegia hungarica</name>
    <dbReference type="NCBI Taxonomy" id="4972"/>
    <lineage>
        <taxon>Eukaryota</taxon>
        <taxon>Fungi</taxon>
        <taxon>Dikarya</taxon>
        <taxon>Basidiomycota</taxon>
        <taxon>Agaricomycotina</taxon>
        <taxon>Tremellomycetes</taxon>
        <taxon>Tremellales</taxon>
        <taxon>Bulleribasidiaceae</taxon>
        <taxon>Dioszegia</taxon>
    </lineage>
</organism>
<reference evidence="2" key="1">
    <citation type="journal article" date="2022" name="G3 (Bethesda)">
        <title>High quality genome of the basidiomycete yeast Dioszegia hungarica PDD-24b-2 isolated from cloud water.</title>
        <authorList>
            <person name="Jarrige D."/>
            <person name="Haridas S."/>
            <person name="Bleykasten-Grosshans C."/>
            <person name="Joly M."/>
            <person name="Nadalig T."/>
            <person name="Sancelme M."/>
            <person name="Vuilleumier S."/>
            <person name="Grigoriev I.V."/>
            <person name="Amato P."/>
            <person name="Bringel F."/>
        </authorList>
    </citation>
    <scope>NUCLEOTIDE SEQUENCE</scope>
    <source>
        <strain evidence="2">PDD-24b-2</strain>
    </source>
</reference>
<dbReference type="RefSeq" id="XP_052949305.1">
    <property type="nucleotide sequence ID" value="XM_053090802.1"/>
</dbReference>
<feature type="compositionally biased region" description="Low complexity" evidence="1">
    <location>
        <begin position="167"/>
        <end position="189"/>
    </location>
</feature>
<keyword evidence="3" id="KW-1185">Reference proteome</keyword>
<name>A0AA38HG98_9TREE</name>
<feature type="region of interest" description="Disordered" evidence="1">
    <location>
        <begin position="232"/>
        <end position="275"/>
    </location>
</feature>
<dbReference type="EMBL" id="JAKWFO010000001">
    <property type="protein sequence ID" value="KAI9639528.1"/>
    <property type="molecule type" value="Genomic_DNA"/>
</dbReference>
<protein>
    <submittedName>
        <fullName evidence="2">Uncharacterized protein</fullName>
    </submittedName>
</protein>
<dbReference type="Proteomes" id="UP001164286">
    <property type="component" value="Unassembled WGS sequence"/>
</dbReference>
<dbReference type="AlphaFoldDB" id="A0AA38HG98"/>
<comment type="caution">
    <text evidence="2">The sequence shown here is derived from an EMBL/GenBank/DDBJ whole genome shotgun (WGS) entry which is preliminary data.</text>
</comment>
<evidence type="ECO:0000313" key="3">
    <source>
        <dbReference type="Proteomes" id="UP001164286"/>
    </source>
</evidence>
<proteinExistence type="predicted"/>
<sequence length="275" mass="30399">MRHISDMGYTVDRYLPDEELRASTGPIDSLQFGDHGQYVEDLKAILYPLALKPNSAGKFPILEIRASNPAGLWSSNSAVPPNMVLESSIAANGQPFGEPLFSGIPQERPSLQHSYFWDVKDASIDGDSEEQNMVRAFSQYCQRRYQDMRWFDEDSKTIVYLYVSQDGLESSPESGPESTSPAGSPGSSENSGPHVRSAEDSIPPGTESKIPTTMRTDADLAAILPDLQFWASSHKPKRPNQVLSFEHGTEPEKEYQIRGDQKTSSLTNPEGEADQ</sequence>
<evidence type="ECO:0000313" key="2">
    <source>
        <dbReference type="EMBL" id="KAI9639528.1"/>
    </source>
</evidence>
<gene>
    <name evidence="2" type="ORF">MKK02DRAFT_39836</name>
</gene>
<accession>A0AA38HG98</accession>